<gene>
    <name evidence="1" type="ORF">ACFQZM_16055</name>
</gene>
<evidence type="ECO:0000313" key="2">
    <source>
        <dbReference type="Proteomes" id="UP001597063"/>
    </source>
</evidence>
<reference evidence="2" key="1">
    <citation type="journal article" date="2019" name="Int. J. Syst. Evol. Microbiol.">
        <title>The Global Catalogue of Microorganisms (GCM) 10K type strain sequencing project: providing services to taxonomists for standard genome sequencing and annotation.</title>
        <authorList>
            <consortium name="The Broad Institute Genomics Platform"/>
            <consortium name="The Broad Institute Genome Sequencing Center for Infectious Disease"/>
            <person name="Wu L."/>
            <person name="Ma J."/>
        </authorList>
    </citation>
    <scope>NUCLEOTIDE SEQUENCE [LARGE SCALE GENOMIC DNA]</scope>
    <source>
        <strain evidence="2">JCM 9371</strain>
    </source>
</reference>
<keyword evidence="2" id="KW-1185">Reference proteome</keyword>
<proteinExistence type="predicted"/>
<comment type="caution">
    <text evidence="1">The sequence shown here is derived from an EMBL/GenBank/DDBJ whole genome shotgun (WGS) entry which is preliminary data.</text>
</comment>
<name>A0ABW2XL51_9ACTN</name>
<sequence length="53" mass="5660">METNIQQMAAWLAAAWVRSAAYTWLLRQGVAHWLAHGLALIAGGAAQRAIATA</sequence>
<evidence type="ECO:0000313" key="1">
    <source>
        <dbReference type="EMBL" id="MFD0686018.1"/>
    </source>
</evidence>
<organism evidence="1 2">
    <name type="scientific">Actinomadura fibrosa</name>
    <dbReference type="NCBI Taxonomy" id="111802"/>
    <lineage>
        <taxon>Bacteria</taxon>
        <taxon>Bacillati</taxon>
        <taxon>Actinomycetota</taxon>
        <taxon>Actinomycetes</taxon>
        <taxon>Streptosporangiales</taxon>
        <taxon>Thermomonosporaceae</taxon>
        <taxon>Actinomadura</taxon>
    </lineage>
</organism>
<dbReference type="Proteomes" id="UP001597063">
    <property type="component" value="Unassembled WGS sequence"/>
</dbReference>
<dbReference type="RefSeq" id="WP_165502677.1">
    <property type="nucleotide sequence ID" value="NZ_CAACUY010000007.1"/>
</dbReference>
<dbReference type="EMBL" id="JBHTGP010000007">
    <property type="protein sequence ID" value="MFD0686018.1"/>
    <property type="molecule type" value="Genomic_DNA"/>
</dbReference>
<accession>A0ABW2XL51</accession>
<protein>
    <submittedName>
        <fullName evidence="1">Uncharacterized protein</fullName>
    </submittedName>
</protein>